<reference evidence="2 3" key="1">
    <citation type="submission" date="2024-08" db="EMBL/GenBank/DDBJ databases">
        <title>Gnathostoma spinigerum genome.</title>
        <authorList>
            <person name="Gonzalez-Bertolin B."/>
            <person name="Monzon S."/>
            <person name="Zaballos A."/>
            <person name="Jimenez P."/>
            <person name="Dekumyoy P."/>
            <person name="Varona S."/>
            <person name="Cuesta I."/>
            <person name="Sumanam S."/>
            <person name="Adisakwattana P."/>
            <person name="Gasser R.B."/>
            <person name="Hernandez-Gonzalez A."/>
            <person name="Young N.D."/>
            <person name="Perteguer M.J."/>
        </authorList>
    </citation>
    <scope>NUCLEOTIDE SEQUENCE [LARGE SCALE GENOMIC DNA]</scope>
    <source>
        <strain evidence="2">AL3</strain>
        <tissue evidence="2">Liver</tissue>
    </source>
</reference>
<dbReference type="Proteomes" id="UP001608902">
    <property type="component" value="Unassembled WGS sequence"/>
</dbReference>
<evidence type="ECO:0000313" key="3">
    <source>
        <dbReference type="Proteomes" id="UP001608902"/>
    </source>
</evidence>
<evidence type="ECO:0000256" key="1">
    <source>
        <dbReference type="SAM" id="MobiDB-lite"/>
    </source>
</evidence>
<evidence type="ECO:0000313" key="2">
    <source>
        <dbReference type="EMBL" id="MFH4977635.1"/>
    </source>
</evidence>
<sequence length="68" mass="7572">MAGNSNWFENVATELKRSNSKGDSNTEEKRKKSAGKNEKQNEESEGDNSPENMYGSNGVRSDDDRNAM</sequence>
<feature type="region of interest" description="Disordered" evidence="1">
    <location>
        <begin position="1"/>
        <end position="68"/>
    </location>
</feature>
<feature type="compositionally biased region" description="Basic and acidic residues" evidence="1">
    <location>
        <begin position="24"/>
        <end position="42"/>
    </location>
</feature>
<comment type="caution">
    <text evidence="2">The sequence shown here is derived from an EMBL/GenBank/DDBJ whole genome shotgun (WGS) entry which is preliminary data.</text>
</comment>
<dbReference type="EMBL" id="JBGFUD010002466">
    <property type="protein sequence ID" value="MFH4977635.1"/>
    <property type="molecule type" value="Genomic_DNA"/>
</dbReference>
<name>A0ABD6EDB4_9BILA</name>
<feature type="compositionally biased region" description="Polar residues" evidence="1">
    <location>
        <begin position="49"/>
        <end position="59"/>
    </location>
</feature>
<accession>A0ABD6EDB4</accession>
<organism evidence="2 3">
    <name type="scientific">Gnathostoma spinigerum</name>
    <dbReference type="NCBI Taxonomy" id="75299"/>
    <lineage>
        <taxon>Eukaryota</taxon>
        <taxon>Metazoa</taxon>
        <taxon>Ecdysozoa</taxon>
        <taxon>Nematoda</taxon>
        <taxon>Chromadorea</taxon>
        <taxon>Rhabditida</taxon>
        <taxon>Spirurina</taxon>
        <taxon>Gnathostomatomorpha</taxon>
        <taxon>Gnathostomatoidea</taxon>
        <taxon>Gnathostomatidae</taxon>
        <taxon>Gnathostoma</taxon>
    </lineage>
</organism>
<dbReference type="AlphaFoldDB" id="A0ABD6EDB4"/>
<gene>
    <name evidence="2" type="ORF">AB6A40_004344</name>
</gene>
<keyword evidence="3" id="KW-1185">Reference proteome</keyword>
<proteinExistence type="predicted"/>
<protein>
    <submittedName>
        <fullName evidence="2">Uncharacterized protein</fullName>
    </submittedName>
</protein>